<keyword evidence="2" id="KW-1185">Reference proteome</keyword>
<name>A0A9Q3BVR7_9BASI</name>
<reference evidence="1" key="1">
    <citation type="submission" date="2021-03" db="EMBL/GenBank/DDBJ databases">
        <title>Draft genome sequence of rust myrtle Austropuccinia psidii MF-1, a brazilian biotype.</title>
        <authorList>
            <person name="Quecine M.C."/>
            <person name="Pachon D.M.R."/>
            <person name="Bonatelli M.L."/>
            <person name="Correr F.H."/>
            <person name="Franceschini L.M."/>
            <person name="Leite T.F."/>
            <person name="Margarido G.R.A."/>
            <person name="Almeida C.A."/>
            <person name="Ferrarezi J.A."/>
            <person name="Labate C.A."/>
        </authorList>
    </citation>
    <scope>NUCLEOTIDE SEQUENCE</scope>
    <source>
        <strain evidence="1">MF-1</strain>
    </source>
</reference>
<dbReference type="AlphaFoldDB" id="A0A9Q3BVR7"/>
<accession>A0A9Q3BVR7</accession>
<dbReference type="EMBL" id="AVOT02002950">
    <property type="protein sequence ID" value="MBW0472040.1"/>
    <property type="molecule type" value="Genomic_DNA"/>
</dbReference>
<comment type="caution">
    <text evidence="1">The sequence shown here is derived from an EMBL/GenBank/DDBJ whole genome shotgun (WGS) entry which is preliminary data.</text>
</comment>
<organism evidence="1 2">
    <name type="scientific">Austropuccinia psidii MF-1</name>
    <dbReference type="NCBI Taxonomy" id="1389203"/>
    <lineage>
        <taxon>Eukaryota</taxon>
        <taxon>Fungi</taxon>
        <taxon>Dikarya</taxon>
        <taxon>Basidiomycota</taxon>
        <taxon>Pucciniomycotina</taxon>
        <taxon>Pucciniomycetes</taxon>
        <taxon>Pucciniales</taxon>
        <taxon>Sphaerophragmiaceae</taxon>
        <taxon>Austropuccinia</taxon>
    </lineage>
</organism>
<gene>
    <name evidence="1" type="ORF">O181_011755</name>
</gene>
<dbReference type="Proteomes" id="UP000765509">
    <property type="component" value="Unassembled WGS sequence"/>
</dbReference>
<evidence type="ECO:0000313" key="2">
    <source>
        <dbReference type="Proteomes" id="UP000765509"/>
    </source>
</evidence>
<protein>
    <submittedName>
        <fullName evidence="1">Uncharacterized protein</fullName>
    </submittedName>
</protein>
<evidence type="ECO:0000313" key="1">
    <source>
        <dbReference type="EMBL" id="MBW0472040.1"/>
    </source>
</evidence>
<sequence length="108" mass="12245">MKIFGLKLSWNKSKKSSRQQQNAMQYFNQNSFPRGPPPSYHSVICAGEPKSRSTAFPLVTHQIGGTTVYTNPFAQSFPADWKRSLGPKRSRLRSLSHSFVNENTARRS</sequence>
<proteinExistence type="predicted"/>